<keyword evidence="3" id="KW-1185">Reference proteome</keyword>
<sequence>MQEGGTLKSLAEMESGRKELKKESGEAAKDGEEERVDGAGCQDATETGTPIGRSWIQDRTITVTGGLRTRRGEEETGTPR</sequence>
<feature type="region of interest" description="Disordered" evidence="1">
    <location>
        <begin position="1"/>
        <end position="80"/>
    </location>
</feature>
<dbReference type="Proteomes" id="UP001066276">
    <property type="component" value="Chromosome 6"/>
</dbReference>
<comment type="caution">
    <text evidence="2">The sequence shown here is derived from an EMBL/GenBank/DDBJ whole genome shotgun (WGS) entry which is preliminary data.</text>
</comment>
<gene>
    <name evidence="2" type="ORF">NDU88_003802</name>
</gene>
<evidence type="ECO:0000313" key="3">
    <source>
        <dbReference type="Proteomes" id="UP001066276"/>
    </source>
</evidence>
<reference evidence="2" key="1">
    <citation type="journal article" date="2022" name="bioRxiv">
        <title>Sequencing and chromosome-scale assembly of the giantPleurodeles waltlgenome.</title>
        <authorList>
            <person name="Brown T."/>
            <person name="Elewa A."/>
            <person name="Iarovenko S."/>
            <person name="Subramanian E."/>
            <person name="Araus A.J."/>
            <person name="Petzold A."/>
            <person name="Susuki M."/>
            <person name="Suzuki K.-i.T."/>
            <person name="Hayashi T."/>
            <person name="Toyoda A."/>
            <person name="Oliveira C."/>
            <person name="Osipova E."/>
            <person name="Leigh N.D."/>
            <person name="Simon A."/>
            <person name="Yun M.H."/>
        </authorList>
    </citation>
    <scope>NUCLEOTIDE SEQUENCE</scope>
    <source>
        <strain evidence="2">20211129_DDA</strain>
        <tissue evidence="2">Liver</tissue>
    </source>
</reference>
<organism evidence="2 3">
    <name type="scientific">Pleurodeles waltl</name>
    <name type="common">Iberian ribbed newt</name>
    <dbReference type="NCBI Taxonomy" id="8319"/>
    <lineage>
        <taxon>Eukaryota</taxon>
        <taxon>Metazoa</taxon>
        <taxon>Chordata</taxon>
        <taxon>Craniata</taxon>
        <taxon>Vertebrata</taxon>
        <taxon>Euteleostomi</taxon>
        <taxon>Amphibia</taxon>
        <taxon>Batrachia</taxon>
        <taxon>Caudata</taxon>
        <taxon>Salamandroidea</taxon>
        <taxon>Salamandridae</taxon>
        <taxon>Pleurodelinae</taxon>
        <taxon>Pleurodeles</taxon>
    </lineage>
</organism>
<dbReference type="AlphaFoldDB" id="A0AAV7QE70"/>
<evidence type="ECO:0000256" key="1">
    <source>
        <dbReference type="SAM" id="MobiDB-lite"/>
    </source>
</evidence>
<protein>
    <submittedName>
        <fullName evidence="2">Uncharacterized protein</fullName>
    </submittedName>
</protein>
<feature type="compositionally biased region" description="Basic and acidic residues" evidence="1">
    <location>
        <begin position="14"/>
        <end position="32"/>
    </location>
</feature>
<proteinExistence type="predicted"/>
<name>A0AAV7QE70_PLEWA</name>
<accession>A0AAV7QE70</accession>
<dbReference type="EMBL" id="JANPWB010000010">
    <property type="protein sequence ID" value="KAJ1137395.1"/>
    <property type="molecule type" value="Genomic_DNA"/>
</dbReference>
<evidence type="ECO:0000313" key="2">
    <source>
        <dbReference type="EMBL" id="KAJ1137395.1"/>
    </source>
</evidence>